<dbReference type="OrthoDB" id="292602at2"/>
<comment type="caution">
    <text evidence="2">The sequence shown here is derived from an EMBL/GenBank/DDBJ whole genome shotgun (WGS) entry which is preliminary data.</text>
</comment>
<keyword evidence="3" id="KW-1185">Reference proteome</keyword>
<keyword evidence="1" id="KW-1133">Transmembrane helix</keyword>
<dbReference type="EMBL" id="SJPW01000006">
    <property type="protein sequence ID" value="TWU48919.1"/>
    <property type="molecule type" value="Genomic_DNA"/>
</dbReference>
<protein>
    <submittedName>
        <fullName evidence="2">Uncharacterized protein</fullName>
    </submittedName>
</protein>
<feature type="transmembrane region" description="Helical" evidence="1">
    <location>
        <begin position="519"/>
        <end position="544"/>
    </location>
</feature>
<feature type="transmembrane region" description="Helical" evidence="1">
    <location>
        <begin position="365"/>
        <end position="389"/>
    </location>
</feature>
<name>A0A5C6ENJ3_9BACT</name>
<keyword evidence="1" id="KW-0472">Membrane</keyword>
<feature type="transmembrane region" description="Helical" evidence="1">
    <location>
        <begin position="443"/>
        <end position="466"/>
    </location>
</feature>
<evidence type="ECO:0000256" key="1">
    <source>
        <dbReference type="SAM" id="Phobius"/>
    </source>
</evidence>
<dbReference type="RefSeq" id="WP_146460523.1">
    <property type="nucleotide sequence ID" value="NZ_SJPW01000006.1"/>
</dbReference>
<feature type="transmembrane region" description="Helical" evidence="1">
    <location>
        <begin position="410"/>
        <end position="437"/>
    </location>
</feature>
<feature type="transmembrane region" description="Helical" evidence="1">
    <location>
        <begin position="35"/>
        <end position="57"/>
    </location>
</feature>
<feature type="transmembrane region" description="Helical" evidence="1">
    <location>
        <begin position="69"/>
        <end position="88"/>
    </location>
</feature>
<feature type="transmembrane region" description="Helical" evidence="1">
    <location>
        <begin position="254"/>
        <end position="274"/>
    </location>
</feature>
<feature type="transmembrane region" description="Helical" evidence="1">
    <location>
        <begin position="487"/>
        <end position="507"/>
    </location>
</feature>
<evidence type="ECO:0000313" key="3">
    <source>
        <dbReference type="Proteomes" id="UP000318288"/>
    </source>
</evidence>
<dbReference type="Proteomes" id="UP000318288">
    <property type="component" value="Unassembled WGS sequence"/>
</dbReference>
<gene>
    <name evidence="2" type="ORF">Poly51_48230</name>
</gene>
<feature type="transmembrane region" description="Helical" evidence="1">
    <location>
        <begin position="145"/>
        <end position="162"/>
    </location>
</feature>
<feature type="transmembrane region" description="Helical" evidence="1">
    <location>
        <begin position="183"/>
        <end position="202"/>
    </location>
</feature>
<reference evidence="2 3" key="1">
    <citation type="submission" date="2019-02" db="EMBL/GenBank/DDBJ databases">
        <title>Deep-cultivation of Planctomycetes and their phenomic and genomic characterization uncovers novel biology.</title>
        <authorList>
            <person name="Wiegand S."/>
            <person name="Jogler M."/>
            <person name="Boedeker C."/>
            <person name="Pinto D."/>
            <person name="Vollmers J."/>
            <person name="Rivas-Marin E."/>
            <person name="Kohn T."/>
            <person name="Peeters S.H."/>
            <person name="Heuer A."/>
            <person name="Rast P."/>
            <person name="Oberbeckmann S."/>
            <person name="Bunk B."/>
            <person name="Jeske O."/>
            <person name="Meyerdierks A."/>
            <person name="Storesund J.E."/>
            <person name="Kallscheuer N."/>
            <person name="Luecker S."/>
            <person name="Lage O.M."/>
            <person name="Pohl T."/>
            <person name="Merkel B.J."/>
            <person name="Hornburger P."/>
            <person name="Mueller R.-W."/>
            <person name="Bruemmer F."/>
            <person name="Labrenz M."/>
            <person name="Spormann A.M."/>
            <person name="Op Den Camp H."/>
            <person name="Overmann J."/>
            <person name="Amann R."/>
            <person name="Jetten M.S.M."/>
            <person name="Mascher T."/>
            <person name="Medema M.H."/>
            <person name="Devos D.P."/>
            <person name="Kaster A.-K."/>
            <person name="Ovreas L."/>
            <person name="Rohde M."/>
            <person name="Galperin M.Y."/>
            <person name="Jogler C."/>
        </authorList>
    </citation>
    <scope>NUCLEOTIDE SEQUENCE [LARGE SCALE GENOMIC DNA]</scope>
    <source>
        <strain evidence="2 3">Poly51</strain>
    </source>
</reference>
<dbReference type="AlphaFoldDB" id="A0A5C6ENJ3"/>
<accession>A0A5C6ENJ3</accession>
<evidence type="ECO:0000313" key="2">
    <source>
        <dbReference type="EMBL" id="TWU48919.1"/>
    </source>
</evidence>
<feature type="transmembrane region" description="Helical" evidence="1">
    <location>
        <begin position="116"/>
        <end position="139"/>
    </location>
</feature>
<sequence>MIDWATHQTWIRLLTQRGGFRFQRVIHRIRSPRRIVATVLTLLFFGLYLVNGVFILSTRTPADPERLRLWLSGGMVIYAVYHSVRCAWSRQTSDLELTAAESLWLGGAPVRRSTVALYRVGGLVFSTALKTALLAVVLAVDVAHIELLCVGVFTSLLLLEISRLTIARWSAAISDRTRRAMRIAATAVASAIVIQIVARIAAATPPGSATIVYVLNAFAALGQTAASPMIQWLSLPWIASAKLVITESFSLTSIAQLVIAIATLPISMLAFVRIDHRAEFRSHMTEQSRLRRGEYHRDETAEVVRESTSIFRSTWILRYMDADLASLLVRQWNTVQRYAGTIAFSFFVPTVLCLSPLATGRITDQWFFVVGGIALCTVLLAPPALRIDFRRDLRRMLLLRSLPVRPMSMVLGQLLIPVMITCTFQCFTIAVAAAFTLPGWSSVVMWTGMLTALSLFTFATENALFLAFPHHEHTEGVAMMVRAKLTFIGKAAVLLASLMMLAAWAGFCANHLPPSIARFTLVVGAIVATWVLAIAALVTASWCWRRFDVALDVPPA</sequence>
<proteinExistence type="predicted"/>
<keyword evidence="1" id="KW-0812">Transmembrane</keyword>
<feature type="transmembrane region" description="Helical" evidence="1">
    <location>
        <begin position="338"/>
        <end position="359"/>
    </location>
</feature>
<organism evidence="2 3">
    <name type="scientific">Rubripirellula tenax</name>
    <dbReference type="NCBI Taxonomy" id="2528015"/>
    <lineage>
        <taxon>Bacteria</taxon>
        <taxon>Pseudomonadati</taxon>
        <taxon>Planctomycetota</taxon>
        <taxon>Planctomycetia</taxon>
        <taxon>Pirellulales</taxon>
        <taxon>Pirellulaceae</taxon>
        <taxon>Rubripirellula</taxon>
    </lineage>
</organism>